<organism evidence="1 2">
    <name type="scientific">Dendrolimus kikuchii</name>
    <dbReference type="NCBI Taxonomy" id="765133"/>
    <lineage>
        <taxon>Eukaryota</taxon>
        <taxon>Metazoa</taxon>
        <taxon>Ecdysozoa</taxon>
        <taxon>Arthropoda</taxon>
        <taxon>Hexapoda</taxon>
        <taxon>Insecta</taxon>
        <taxon>Pterygota</taxon>
        <taxon>Neoptera</taxon>
        <taxon>Endopterygota</taxon>
        <taxon>Lepidoptera</taxon>
        <taxon>Glossata</taxon>
        <taxon>Ditrysia</taxon>
        <taxon>Bombycoidea</taxon>
        <taxon>Lasiocampidae</taxon>
        <taxon>Dendrolimus</taxon>
    </lineage>
</organism>
<evidence type="ECO:0000313" key="1">
    <source>
        <dbReference type="EMBL" id="KAJ0174488.1"/>
    </source>
</evidence>
<sequence length="324" mass="35281">MSLKKVLIVNKTYPVAGLELLKNKVTANVLPYFEYEPDSLPTIKRSITDGYDALIWNTKHKLNAEMLNLVGPQMKVVSTMSSGLDHIDLEEVKKRGIALGNTPKVLDNAVADITIGLLIAAGRRFKEGIQDLVNGEVKYGVNWTLGQDIANSTVGIVGLGGVGQAIVRRLKGFEVAKFIYCGRSDKPEAKTLGIERVPLNQLLKESDYVILSCPLTSETKHLINAETLKIMKNNAVIVNIARGEVIDQVALIEALKENRIFAAGLDVATPEPLPKDNPLVSLPNCFVIPHMGSATIQTRNDMATIAANNVLLGLEGKQMLFPAY</sequence>
<dbReference type="Proteomes" id="UP000824533">
    <property type="component" value="Linkage Group LG17"/>
</dbReference>
<name>A0ACC1CS50_9NEOP</name>
<protein>
    <submittedName>
        <fullName evidence="1">Uncharacterized protein</fullName>
    </submittedName>
</protein>
<reference evidence="1 2" key="1">
    <citation type="journal article" date="2021" name="Front. Genet.">
        <title>Chromosome-Level Genome Assembly Reveals Significant Gene Expansion in the Toll and IMD Signaling Pathways of Dendrolimus kikuchii.</title>
        <authorList>
            <person name="Zhou J."/>
            <person name="Wu P."/>
            <person name="Xiong Z."/>
            <person name="Liu N."/>
            <person name="Zhao N."/>
            <person name="Ji M."/>
            <person name="Qiu Y."/>
            <person name="Yang B."/>
        </authorList>
    </citation>
    <scope>NUCLEOTIDE SEQUENCE [LARGE SCALE GENOMIC DNA]</scope>
    <source>
        <strain evidence="1">Ann1</strain>
    </source>
</reference>
<gene>
    <name evidence="1" type="ORF">K1T71_009596</name>
</gene>
<comment type="caution">
    <text evidence="1">The sequence shown here is derived from an EMBL/GenBank/DDBJ whole genome shotgun (WGS) entry which is preliminary data.</text>
</comment>
<accession>A0ACC1CS50</accession>
<evidence type="ECO:0000313" key="2">
    <source>
        <dbReference type="Proteomes" id="UP000824533"/>
    </source>
</evidence>
<keyword evidence="2" id="KW-1185">Reference proteome</keyword>
<dbReference type="EMBL" id="CM034403">
    <property type="protein sequence ID" value="KAJ0174488.1"/>
    <property type="molecule type" value="Genomic_DNA"/>
</dbReference>
<proteinExistence type="predicted"/>